<dbReference type="EMBL" id="CP022356">
    <property type="protein sequence ID" value="ASK79770.1"/>
    <property type="molecule type" value="Genomic_DNA"/>
</dbReference>
<gene>
    <name evidence="1" type="ORF">CF386_12060</name>
</gene>
<dbReference type="KEGG" id="pmai:CF386_12060"/>
<keyword evidence="2" id="KW-1185">Reference proteome</keyword>
<dbReference type="AlphaFoldDB" id="A0A220VHP0"/>
<evidence type="ECO:0000313" key="2">
    <source>
        <dbReference type="Proteomes" id="UP000242175"/>
    </source>
</evidence>
<evidence type="ECO:0000313" key="1">
    <source>
        <dbReference type="EMBL" id="ASK79770.1"/>
    </source>
</evidence>
<sequence>MLFVLEVIAKKITIIMPHLNEHHFVISLAKLSAQDSQYYHVDFATIMLIILLKVRGYSLKQAKS</sequence>
<reference evidence="1 2" key="1">
    <citation type="journal article" date="2016" name="Int. J. Syst. Evol. Microbiol.">
        <title>Paraphotobacterium marinum gen. nov., sp. nov., a member of the family Vibrionaceae, isolated from surface seawater.</title>
        <authorList>
            <person name="Huang Z."/>
            <person name="Dong C."/>
            <person name="Shao Z."/>
        </authorList>
    </citation>
    <scope>NUCLEOTIDE SEQUENCE [LARGE SCALE GENOMIC DNA]</scope>
    <source>
        <strain evidence="1 2">NSCS20N07D</strain>
    </source>
</reference>
<name>A0A220VHP0_9GAMM</name>
<dbReference type="Proteomes" id="UP000242175">
    <property type="component" value="Chromosome small"/>
</dbReference>
<dbReference type="RefSeq" id="WP_089074678.1">
    <property type="nucleotide sequence ID" value="NZ_CBCSAM010000003.1"/>
</dbReference>
<accession>A0A220VHP0</accession>
<proteinExistence type="predicted"/>
<protein>
    <submittedName>
        <fullName evidence="1">Uncharacterized protein</fullName>
    </submittedName>
</protein>
<organism evidence="1 2">
    <name type="scientific">Paraphotobacterium marinum</name>
    <dbReference type="NCBI Taxonomy" id="1755811"/>
    <lineage>
        <taxon>Bacteria</taxon>
        <taxon>Pseudomonadati</taxon>
        <taxon>Pseudomonadota</taxon>
        <taxon>Gammaproteobacteria</taxon>
        <taxon>Vibrionales</taxon>
        <taxon>Vibrionaceae</taxon>
        <taxon>Paraphotobacterium</taxon>
    </lineage>
</organism>